<dbReference type="EMBL" id="VSRR010064067">
    <property type="protein sequence ID" value="MPC83975.1"/>
    <property type="molecule type" value="Genomic_DNA"/>
</dbReference>
<feature type="region of interest" description="Disordered" evidence="1">
    <location>
        <begin position="33"/>
        <end position="58"/>
    </location>
</feature>
<organism evidence="2 3">
    <name type="scientific">Portunus trituberculatus</name>
    <name type="common">Swimming crab</name>
    <name type="synonym">Neptunus trituberculatus</name>
    <dbReference type="NCBI Taxonomy" id="210409"/>
    <lineage>
        <taxon>Eukaryota</taxon>
        <taxon>Metazoa</taxon>
        <taxon>Ecdysozoa</taxon>
        <taxon>Arthropoda</taxon>
        <taxon>Crustacea</taxon>
        <taxon>Multicrustacea</taxon>
        <taxon>Malacostraca</taxon>
        <taxon>Eumalacostraca</taxon>
        <taxon>Eucarida</taxon>
        <taxon>Decapoda</taxon>
        <taxon>Pleocyemata</taxon>
        <taxon>Brachyura</taxon>
        <taxon>Eubrachyura</taxon>
        <taxon>Portunoidea</taxon>
        <taxon>Portunidae</taxon>
        <taxon>Portuninae</taxon>
        <taxon>Portunus</taxon>
    </lineage>
</organism>
<keyword evidence="3" id="KW-1185">Reference proteome</keyword>
<accession>A0A5B7ING2</accession>
<reference evidence="2 3" key="1">
    <citation type="submission" date="2019-05" db="EMBL/GenBank/DDBJ databases">
        <title>Another draft genome of Portunus trituberculatus and its Hox gene families provides insights of decapod evolution.</title>
        <authorList>
            <person name="Jeong J.-H."/>
            <person name="Song I."/>
            <person name="Kim S."/>
            <person name="Choi T."/>
            <person name="Kim D."/>
            <person name="Ryu S."/>
            <person name="Kim W."/>
        </authorList>
    </citation>
    <scope>NUCLEOTIDE SEQUENCE [LARGE SCALE GENOMIC DNA]</scope>
    <source>
        <tissue evidence="2">Muscle</tissue>
    </source>
</reference>
<dbReference type="AlphaFoldDB" id="A0A5B7ING2"/>
<evidence type="ECO:0000313" key="2">
    <source>
        <dbReference type="EMBL" id="MPC83975.1"/>
    </source>
</evidence>
<evidence type="ECO:0000256" key="1">
    <source>
        <dbReference type="SAM" id="MobiDB-lite"/>
    </source>
</evidence>
<protein>
    <submittedName>
        <fullName evidence="2">Uncharacterized protein</fullName>
    </submittedName>
</protein>
<sequence length="74" mass="8159">MSTSARLPPSQGIPLVFRLTPRLTPAALCTRQPREARGNNTRLLHPVPPRHSLPHARHATTSLPIASYQISFSL</sequence>
<name>A0A5B7ING2_PORTR</name>
<dbReference type="Proteomes" id="UP000324222">
    <property type="component" value="Unassembled WGS sequence"/>
</dbReference>
<proteinExistence type="predicted"/>
<gene>
    <name evidence="2" type="ORF">E2C01_078699</name>
</gene>
<comment type="caution">
    <text evidence="2">The sequence shown here is derived from an EMBL/GenBank/DDBJ whole genome shotgun (WGS) entry which is preliminary data.</text>
</comment>
<evidence type="ECO:0000313" key="3">
    <source>
        <dbReference type="Proteomes" id="UP000324222"/>
    </source>
</evidence>